<protein>
    <submittedName>
        <fullName evidence="2">Uncharacterized protein</fullName>
    </submittedName>
</protein>
<dbReference type="Proteomes" id="UP000016935">
    <property type="component" value="Unassembled WGS sequence"/>
</dbReference>
<sequence>MQYSTFILTTLALFGAAVHGTASPDPLPVGILDPRDTIGGCCCNHFQSSTCACYYGAAAGSGSCGSTCAGIC</sequence>
<reference evidence="2 3" key="1">
    <citation type="journal article" date="2012" name="PLoS Pathog.">
        <title>Diverse lifestyles and strategies of plant pathogenesis encoded in the genomes of eighteen Dothideomycetes fungi.</title>
        <authorList>
            <person name="Ohm R.A."/>
            <person name="Feau N."/>
            <person name="Henrissat B."/>
            <person name="Schoch C.L."/>
            <person name="Horwitz B.A."/>
            <person name="Barry K.W."/>
            <person name="Condon B.J."/>
            <person name="Copeland A.C."/>
            <person name="Dhillon B."/>
            <person name="Glaser F."/>
            <person name="Hesse C.N."/>
            <person name="Kosti I."/>
            <person name="LaButti K."/>
            <person name="Lindquist E.A."/>
            <person name="Lucas S."/>
            <person name="Salamov A.A."/>
            <person name="Bradshaw R.E."/>
            <person name="Ciuffetti L."/>
            <person name="Hamelin R.C."/>
            <person name="Kema G.H.J."/>
            <person name="Lawrence C."/>
            <person name="Scott J.A."/>
            <person name="Spatafora J.W."/>
            <person name="Turgeon B.G."/>
            <person name="de Wit P.J.G.M."/>
            <person name="Zhong S."/>
            <person name="Goodwin S.B."/>
            <person name="Grigoriev I.V."/>
        </authorList>
    </citation>
    <scope>NUCLEOTIDE SEQUENCE [LARGE SCALE GENOMIC DNA]</scope>
    <source>
        <strain evidence="3">28A</strain>
    </source>
</reference>
<gene>
    <name evidence="2" type="ORF">SETTUDRAFT_25426</name>
</gene>
<dbReference type="HOGENOM" id="CLU_2723813_0_0_1"/>
<dbReference type="RefSeq" id="XP_008021828.1">
    <property type="nucleotide sequence ID" value="XM_008023637.1"/>
</dbReference>
<organism evidence="2 3">
    <name type="scientific">Exserohilum turcicum (strain 28A)</name>
    <name type="common">Northern leaf blight fungus</name>
    <name type="synonym">Setosphaeria turcica</name>
    <dbReference type="NCBI Taxonomy" id="671987"/>
    <lineage>
        <taxon>Eukaryota</taxon>
        <taxon>Fungi</taxon>
        <taxon>Dikarya</taxon>
        <taxon>Ascomycota</taxon>
        <taxon>Pezizomycotina</taxon>
        <taxon>Dothideomycetes</taxon>
        <taxon>Pleosporomycetidae</taxon>
        <taxon>Pleosporales</taxon>
        <taxon>Pleosporineae</taxon>
        <taxon>Pleosporaceae</taxon>
        <taxon>Exserohilum</taxon>
    </lineage>
</organism>
<feature type="chain" id="PRO_5004343413" evidence="1">
    <location>
        <begin position="23"/>
        <end position="72"/>
    </location>
</feature>
<evidence type="ECO:0000313" key="3">
    <source>
        <dbReference type="Proteomes" id="UP000016935"/>
    </source>
</evidence>
<accession>R0KQT0</accession>
<name>R0KQT0_EXST2</name>
<proteinExistence type="predicted"/>
<keyword evidence="3" id="KW-1185">Reference proteome</keyword>
<dbReference type="EMBL" id="KB908493">
    <property type="protein sequence ID" value="EOA90142.1"/>
    <property type="molecule type" value="Genomic_DNA"/>
</dbReference>
<dbReference type="GeneID" id="19402915"/>
<evidence type="ECO:0000313" key="2">
    <source>
        <dbReference type="EMBL" id="EOA90142.1"/>
    </source>
</evidence>
<evidence type="ECO:0000256" key="1">
    <source>
        <dbReference type="SAM" id="SignalP"/>
    </source>
</evidence>
<reference evidence="2 3" key="2">
    <citation type="journal article" date="2013" name="PLoS Genet.">
        <title>Comparative genome structure, secondary metabolite, and effector coding capacity across Cochliobolus pathogens.</title>
        <authorList>
            <person name="Condon B.J."/>
            <person name="Leng Y."/>
            <person name="Wu D."/>
            <person name="Bushley K.E."/>
            <person name="Ohm R.A."/>
            <person name="Otillar R."/>
            <person name="Martin J."/>
            <person name="Schackwitz W."/>
            <person name="Grimwood J."/>
            <person name="MohdZainudin N."/>
            <person name="Xue C."/>
            <person name="Wang R."/>
            <person name="Manning V.A."/>
            <person name="Dhillon B."/>
            <person name="Tu Z.J."/>
            <person name="Steffenson B.J."/>
            <person name="Salamov A."/>
            <person name="Sun H."/>
            <person name="Lowry S."/>
            <person name="LaButti K."/>
            <person name="Han J."/>
            <person name="Copeland A."/>
            <person name="Lindquist E."/>
            <person name="Barry K."/>
            <person name="Schmutz J."/>
            <person name="Baker S.E."/>
            <person name="Ciuffetti L.M."/>
            <person name="Grigoriev I.V."/>
            <person name="Zhong S."/>
            <person name="Turgeon B.G."/>
        </authorList>
    </citation>
    <scope>NUCLEOTIDE SEQUENCE [LARGE SCALE GENOMIC DNA]</scope>
    <source>
        <strain evidence="3">28A</strain>
    </source>
</reference>
<keyword evidence="1" id="KW-0732">Signal</keyword>
<dbReference type="AlphaFoldDB" id="R0KQT0"/>
<feature type="signal peptide" evidence="1">
    <location>
        <begin position="1"/>
        <end position="22"/>
    </location>
</feature>